<comment type="caution">
    <text evidence="1">The sequence shown here is derived from an EMBL/GenBank/DDBJ whole genome shotgun (WGS) entry which is preliminary data.</text>
</comment>
<evidence type="ECO:0000313" key="1">
    <source>
        <dbReference type="EMBL" id="GBN84236.1"/>
    </source>
</evidence>
<proteinExistence type="predicted"/>
<dbReference type="AlphaFoldDB" id="A0A4Y2S9G7"/>
<dbReference type="Proteomes" id="UP000499080">
    <property type="component" value="Unassembled WGS sequence"/>
</dbReference>
<reference evidence="1 2" key="1">
    <citation type="journal article" date="2019" name="Sci. Rep.">
        <title>Orb-weaving spider Araneus ventricosus genome elucidates the spidroin gene catalogue.</title>
        <authorList>
            <person name="Kono N."/>
            <person name="Nakamura H."/>
            <person name="Ohtoshi R."/>
            <person name="Moran D.A.P."/>
            <person name="Shinohara A."/>
            <person name="Yoshida Y."/>
            <person name="Fujiwara M."/>
            <person name="Mori M."/>
            <person name="Tomita M."/>
            <person name="Arakawa K."/>
        </authorList>
    </citation>
    <scope>NUCLEOTIDE SEQUENCE [LARGE SCALE GENOMIC DNA]</scope>
</reference>
<gene>
    <name evidence="1" type="ORF">AVEN_97466_1</name>
</gene>
<evidence type="ECO:0000313" key="2">
    <source>
        <dbReference type="Proteomes" id="UP000499080"/>
    </source>
</evidence>
<name>A0A4Y2S9G7_ARAVE</name>
<keyword evidence="2" id="KW-1185">Reference proteome</keyword>
<accession>A0A4Y2S9G7</accession>
<organism evidence="1 2">
    <name type="scientific">Araneus ventricosus</name>
    <name type="common">Orbweaver spider</name>
    <name type="synonym">Epeira ventricosa</name>
    <dbReference type="NCBI Taxonomy" id="182803"/>
    <lineage>
        <taxon>Eukaryota</taxon>
        <taxon>Metazoa</taxon>
        <taxon>Ecdysozoa</taxon>
        <taxon>Arthropoda</taxon>
        <taxon>Chelicerata</taxon>
        <taxon>Arachnida</taxon>
        <taxon>Araneae</taxon>
        <taxon>Araneomorphae</taxon>
        <taxon>Entelegynae</taxon>
        <taxon>Araneoidea</taxon>
        <taxon>Araneidae</taxon>
        <taxon>Araneus</taxon>
    </lineage>
</organism>
<protein>
    <submittedName>
        <fullName evidence="1">Uncharacterized protein</fullName>
    </submittedName>
</protein>
<dbReference type="EMBL" id="BGPR01020276">
    <property type="protein sequence ID" value="GBN84236.1"/>
    <property type="molecule type" value="Genomic_DNA"/>
</dbReference>
<sequence>MLSSPSLMISFPVTHSLPPPPVTLRSKRKSISRLQTMSETLQIAQSTCEKGGSSPRQGRQVPFSEMPSIFRNRPTARSMLGCVSVTMATLPLPSTCISFAFRAFLEPFEVPPPPPSNCFRFRGFVSQMPRQTERRLPGNNCIFYGADAFAAPSQLTHLISKRLSPKVVGGFPVWLNMSARHRRQNCCA</sequence>